<dbReference type="OrthoDB" id="420237at2759"/>
<protein>
    <submittedName>
        <fullName evidence="2">Uncharacterized protein</fullName>
    </submittedName>
</protein>
<proteinExistence type="predicted"/>
<comment type="caution">
    <text evidence="2">The sequence shown here is derived from an EMBL/GenBank/DDBJ whole genome shotgun (WGS) entry which is preliminary data.</text>
</comment>
<dbReference type="EMBL" id="CAMXCT020000765">
    <property type="protein sequence ID" value="CAL1136362.1"/>
    <property type="molecule type" value="Genomic_DNA"/>
</dbReference>
<reference evidence="3" key="2">
    <citation type="submission" date="2024-04" db="EMBL/GenBank/DDBJ databases">
        <authorList>
            <person name="Chen Y."/>
            <person name="Shah S."/>
            <person name="Dougan E. K."/>
            <person name="Thang M."/>
            <person name="Chan C."/>
        </authorList>
    </citation>
    <scope>NUCLEOTIDE SEQUENCE [LARGE SCALE GENOMIC DNA]</scope>
</reference>
<evidence type="ECO:0000313" key="3">
    <source>
        <dbReference type="EMBL" id="CAL1136362.1"/>
    </source>
</evidence>
<dbReference type="EMBL" id="CAMXCT010000765">
    <property type="protein sequence ID" value="CAI3982987.1"/>
    <property type="molecule type" value="Genomic_DNA"/>
</dbReference>
<sequence length="170" mass="18561">MASTSEVYISKSADAPISSSEVDSLHMKKVTFWTMPSSPPGLEKDTSKPMYVPLEEDVAWCRSTASGSSPDSSKEEAEGEKQDTINDEDLDISHLLAGMASLIGNDDEHEVPSEDTAVATEADLKAIEEDWSWGTPAYMRPKNFCAWCGVPRMISHSFCPQCGVAFAYLD</sequence>
<keyword evidence="4" id="KW-1185">Reference proteome</keyword>
<evidence type="ECO:0000313" key="4">
    <source>
        <dbReference type="Proteomes" id="UP001152797"/>
    </source>
</evidence>
<evidence type="ECO:0000313" key="2">
    <source>
        <dbReference type="EMBL" id="CAI3982987.1"/>
    </source>
</evidence>
<feature type="compositionally biased region" description="Basic and acidic residues" evidence="1">
    <location>
        <begin position="72"/>
        <end position="84"/>
    </location>
</feature>
<gene>
    <name evidence="2" type="ORF">C1SCF055_LOCUS10639</name>
</gene>
<reference evidence="2" key="1">
    <citation type="submission" date="2022-10" db="EMBL/GenBank/DDBJ databases">
        <authorList>
            <person name="Chen Y."/>
            <person name="Dougan E. K."/>
            <person name="Chan C."/>
            <person name="Rhodes N."/>
            <person name="Thang M."/>
        </authorList>
    </citation>
    <scope>NUCLEOTIDE SEQUENCE</scope>
</reference>
<organism evidence="2">
    <name type="scientific">Cladocopium goreaui</name>
    <dbReference type="NCBI Taxonomy" id="2562237"/>
    <lineage>
        <taxon>Eukaryota</taxon>
        <taxon>Sar</taxon>
        <taxon>Alveolata</taxon>
        <taxon>Dinophyceae</taxon>
        <taxon>Suessiales</taxon>
        <taxon>Symbiodiniaceae</taxon>
        <taxon>Cladocopium</taxon>
    </lineage>
</organism>
<evidence type="ECO:0000256" key="1">
    <source>
        <dbReference type="SAM" id="MobiDB-lite"/>
    </source>
</evidence>
<feature type="region of interest" description="Disordered" evidence="1">
    <location>
        <begin position="62"/>
        <end position="88"/>
    </location>
</feature>
<dbReference type="EMBL" id="CAMXCT030000765">
    <property type="protein sequence ID" value="CAL4770299.1"/>
    <property type="molecule type" value="Genomic_DNA"/>
</dbReference>
<dbReference type="AlphaFoldDB" id="A0A9P1FQP8"/>
<name>A0A9P1FQP8_9DINO</name>
<accession>A0A9P1FQP8</accession>
<dbReference type="Proteomes" id="UP001152797">
    <property type="component" value="Unassembled WGS sequence"/>
</dbReference>
<feature type="region of interest" description="Disordered" evidence="1">
    <location>
        <begin position="1"/>
        <end position="21"/>
    </location>
</feature>